<dbReference type="SUPFAM" id="SSF161098">
    <property type="entry name" value="MetI-like"/>
    <property type="match status" value="1"/>
</dbReference>
<organism evidence="10 11">
    <name type="scientific">Kiloniella laminariae</name>
    <dbReference type="NCBI Taxonomy" id="454162"/>
    <lineage>
        <taxon>Bacteria</taxon>
        <taxon>Pseudomonadati</taxon>
        <taxon>Pseudomonadota</taxon>
        <taxon>Alphaproteobacteria</taxon>
        <taxon>Rhodospirillales</taxon>
        <taxon>Kiloniellaceae</taxon>
        <taxon>Kiloniella</taxon>
    </lineage>
</organism>
<sequence length="300" mass="33787">MSSVSTLSATEGQERKIPIIKLGTFLLMLPLLLWLFLLIILPHVDLLMVSLREKLGYREYAFSFQNYIEFFTEPLYWNTFVRTAVMSIIATVITLIVGFPISYYIAKVMKGKKRSLLFMMCLIPFWVSELVRTFGWMILLRESGVISSFLQWAGIVDGPVEMLYNDASLMVGLVYTSMLFMVVPLVSVLDTLDDSLIEAGYDLGGNTFNILREIVIPHAMPGIASGCIVVFMLTLGNYLTPTLLGGKDGLWFTEQIYNQFITRFNWESGSAFGFLLLILSSAIVFVGLKLSRQTLADTVK</sequence>
<evidence type="ECO:0000256" key="4">
    <source>
        <dbReference type="ARBA" id="ARBA00022475"/>
    </source>
</evidence>
<evidence type="ECO:0000256" key="6">
    <source>
        <dbReference type="ARBA" id="ARBA00022989"/>
    </source>
</evidence>
<dbReference type="CDD" id="cd06261">
    <property type="entry name" value="TM_PBP2"/>
    <property type="match status" value="1"/>
</dbReference>
<feature type="transmembrane region" description="Helical" evidence="8">
    <location>
        <begin position="25"/>
        <end position="44"/>
    </location>
</feature>
<keyword evidence="3 8" id="KW-0813">Transport</keyword>
<feature type="domain" description="ABC transmembrane type-1" evidence="9">
    <location>
        <begin position="80"/>
        <end position="287"/>
    </location>
</feature>
<gene>
    <name evidence="10" type="ORF">O4H49_00425</name>
</gene>
<reference evidence="10" key="1">
    <citation type="submission" date="2022-12" db="EMBL/GenBank/DDBJ databases">
        <title>Bacterial isolates from different developmental stages of Nematostella vectensis.</title>
        <authorList>
            <person name="Fraune S."/>
        </authorList>
    </citation>
    <scope>NUCLEOTIDE SEQUENCE</scope>
    <source>
        <strain evidence="10">G21630-S1</strain>
    </source>
</reference>
<comment type="subcellular location">
    <subcellularLocation>
        <location evidence="1 8">Cell membrane</location>
        <topology evidence="1 8">Multi-pass membrane protein</topology>
    </subcellularLocation>
</comment>
<dbReference type="InterPro" id="IPR035906">
    <property type="entry name" value="MetI-like_sf"/>
</dbReference>
<dbReference type="Pfam" id="PF00528">
    <property type="entry name" value="BPD_transp_1"/>
    <property type="match status" value="1"/>
</dbReference>
<proteinExistence type="inferred from homology"/>
<evidence type="ECO:0000313" key="10">
    <source>
        <dbReference type="EMBL" id="MCZ4279219.1"/>
    </source>
</evidence>
<evidence type="ECO:0000256" key="1">
    <source>
        <dbReference type="ARBA" id="ARBA00004651"/>
    </source>
</evidence>
<evidence type="ECO:0000256" key="3">
    <source>
        <dbReference type="ARBA" id="ARBA00022448"/>
    </source>
</evidence>
<dbReference type="Proteomes" id="UP001069802">
    <property type="component" value="Unassembled WGS sequence"/>
</dbReference>
<comment type="similarity">
    <text evidence="2">Belongs to the binding-protein-dependent transport system permease family. CysTW subfamily.</text>
</comment>
<feature type="transmembrane region" description="Helical" evidence="8">
    <location>
        <begin position="84"/>
        <end position="105"/>
    </location>
</feature>
<dbReference type="InterPro" id="IPR000515">
    <property type="entry name" value="MetI-like"/>
</dbReference>
<comment type="caution">
    <text evidence="10">The sequence shown here is derived from an EMBL/GenBank/DDBJ whole genome shotgun (WGS) entry which is preliminary data.</text>
</comment>
<dbReference type="PANTHER" id="PTHR42929:SF1">
    <property type="entry name" value="INNER MEMBRANE ABC TRANSPORTER PERMEASE PROTEIN YDCU-RELATED"/>
    <property type="match status" value="1"/>
</dbReference>
<dbReference type="PROSITE" id="PS50928">
    <property type="entry name" value="ABC_TM1"/>
    <property type="match status" value="1"/>
</dbReference>
<feature type="transmembrane region" description="Helical" evidence="8">
    <location>
        <begin position="219"/>
        <end position="239"/>
    </location>
</feature>
<accession>A0ABT4LDR1</accession>
<name>A0ABT4LDR1_9PROT</name>
<keyword evidence="11" id="KW-1185">Reference proteome</keyword>
<evidence type="ECO:0000256" key="7">
    <source>
        <dbReference type="ARBA" id="ARBA00023136"/>
    </source>
</evidence>
<dbReference type="RefSeq" id="WP_269421434.1">
    <property type="nucleotide sequence ID" value="NZ_JAPWGY010000001.1"/>
</dbReference>
<keyword evidence="4" id="KW-1003">Cell membrane</keyword>
<dbReference type="Gene3D" id="1.10.3720.10">
    <property type="entry name" value="MetI-like"/>
    <property type="match status" value="1"/>
</dbReference>
<dbReference type="PANTHER" id="PTHR42929">
    <property type="entry name" value="INNER MEMBRANE ABC TRANSPORTER PERMEASE PROTEIN YDCU-RELATED-RELATED"/>
    <property type="match status" value="1"/>
</dbReference>
<evidence type="ECO:0000256" key="5">
    <source>
        <dbReference type="ARBA" id="ARBA00022692"/>
    </source>
</evidence>
<keyword evidence="5 8" id="KW-0812">Transmembrane</keyword>
<evidence type="ECO:0000256" key="8">
    <source>
        <dbReference type="RuleBase" id="RU363032"/>
    </source>
</evidence>
<evidence type="ECO:0000313" key="11">
    <source>
        <dbReference type="Proteomes" id="UP001069802"/>
    </source>
</evidence>
<feature type="transmembrane region" description="Helical" evidence="8">
    <location>
        <begin position="117"/>
        <end position="139"/>
    </location>
</feature>
<evidence type="ECO:0000256" key="2">
    <source>
        <dbReference type="ARBA" id="ARBA00007069"/>
    </source>
</evidence>
<dbReference type="EMBL" id="JAPWGY010000001">
    <property type="protein sequence ID" value="MCZ4279219.1"/>
    <property type="molecule type" value="Genomic_DNA"/>
</dbReference>
<protein>
    <submittedName>
        <fullName evidence="10">ABC transporter permease</fullName>
    </submittedName>
</protein>
<keyword evidence="6 8" id="KW-1133">Transmembrane helix</keyword>
<evidence type="ECO:0000259" key="9">
    <source>
        <dbReference type="PROSITE" id="PS50928"/>
    </source>
</evidence>
<feature type="transmembrane region" description="Helical" evidence="8">
    <location>
        <begin position="167"/>
        <end position="189"/>
    </location>
</feature>
<feature type="transmembrane region" description="Helical" evidence="8">
    <location>
        <begin position="271"/>
        <end position="290"/>
    </location>
</feature>
<keyword evidence="7 8" id="KW-0472">Membrane</keyword>